<evidence type="ECO:0000256" key="3">
    <source>
        <dbReference type="ARBA" id="ARBA00022989"/>
    </source>
</evidence>
<gene>
    <name evidence="7" type="ORF">MANES_02G122400v8</name>
</gene>
<keyword evidence="2 5" id="KW-0812">Transmembrane</keyword>
<dbReference type="PANTHER" id="PTHR47681:SF3">
    <property type="entry name" value="PHOSPHATIDYLINOSITOL N-ACETYLGLUCOSAMINYLTRANSFERASE SUBUNIT P-RELATED"/>
    <property type="match status" value="1"/>
</dbReference>
<keyword evidence="3 5" id="KW-1133">Transmembrane helix</keyword>
<evidence type="ECO:0000256" key="4">
    <source>
        <dbReference type="ARBA" id="ARBA00023136"/>
    </source>
</evidence>
<comment type="caution">
    <text evidence="7">The sequence shown here is derived from an EMBL/GenBank/DDBJ whole genome shotgun (WGS) entry which is preliminary data.</text>
</comment>
<dbReference type="OrthoDB" id="690928at2759"/>
<evidence type="ECO:0000259" key="6">
    <source>
        <dbReference type="Pfam" id="PF08510"/>
    </source>
</evidence>
<feature type="domain" description="PIG-P" evidence="6">
    <location>
        <begin position="46"/>
        <end position="163"/>
    </location>
</feature>
<organism evidence="7 8">
    <name type="scientific">Manihot esculenta</name>
    <name type="common">Cassava</name>
    <name type="synonym">Jatropha manihot</name>
    <dbReference type="NCBI Taxonomy" id="3983"/>
    <lineage>
        <taxon>Eukaryota</taxon>
        <taxon>Viridiplantae</taxon>
        <taxon>Streptophyta</taxon>
        <taxon>Embryophyta</taxon>
        <taxon>Tracheophyta</taxon>
        <taxon>Spermatophyta</taxon>
        <taxon>Magnoliopsida</taxon>
        <taxon>eudicotyledons</taxon>
        <taxon>Gunneridae</taxon>
        <taxon>Pentapetalae</taxon>
        <taxon>rosids</taxon>
        <taxon>fabids</taxon>
        <taxon>Malpighiales</taxon>
        <taxon>Euphorbiaceae</taxon>
        <taxon>Crotonoideae</taxon>
        <taxon>Manihoteae</taxon>
        <taxon>Manihot</taxon>
    </lineage>
</organism>
<keyword evidence="8" id="KW-1185">Reference proteome</keyword>
<evidence type="ECO:0000313" key="7">
    <source>
        <dbReference type="EMBL" id="OAY57767.1"/>
    </source>
</evidence>
<comment type="subcellular location">
    <subcellularLocation>
        <location evidence="1">Membrane</location>
        <topology evidence="1">Multi-pass membrane protein</topology>
    </subcellularLocation>
</comment>
<feature type="transmembrane region" description="Helical" evidence="5">
    <location>
        <begin position="91"/>
        <end position="111"/>
    </location>
</feature>
<accession>A0A2C9WD69</accession>
<dbReference type="STRING" id="3983.A0A2C9WD69"/>
<keyword evidence="4 5" id="KW-0472">Membrane</keyword>
<dbReference type="PANTHER" id="PTHR47681">
    <property type="entry name" value="PHOSPHATIDYLINOSITOL N-ACETYLGLUCOSAMINYLTRANSFERASE SUBUNIT P-RELATED"/>
    <property type="match status" value="1"/>
</dbReference>
<evidence type="ECO:0000256" key="2">
    <source>
        <dbReference type="ARBA" id="ARBA00022692"/>
    </source>
</evidence>
<evidence type="ECO:0000256" key="1">
    <source>
        <dbReference type="ARBA" id="ARBA00004141"/>
    </source>
</evidence>
<name>A0A2C9WD69_MANES</name>
<dbReference type="InterPro" id="IPR013717">
    <property type="entry name" value="PIG-P"/>
</dbReference>
<dbReference type="GO" id="GO:0016020">
    <property type="term" value="C:membrane"/>
    <property type="evidence" value="ECO:0007669"/>
    <property type="project" value="UniProtKB-SubCell"/>
</dbReference>
<proteinExistence type="predicted"/>
<reference evidence="8" key="1">
    <citation type="journal article" date="2016" name="Nat. Biotechnol.">
        <title>Sequencing wild and cultivated cassava and related species reveals extensive interspecific hybridization and genetic diversity.</title>
        <authorList>
            <person name="Bredeson J.V."/>
            <person name="Lyons J.B."/>
            <person name="Prochnik S.E."/>
            <person name="Wu G.A."/>
            <person name="Ha C.M."/>
            <person name="Edsinger-Gonzales E."/>
            <person name="Grimwood J."/>
            <person name="Schmutz J."/>
            <person name="Rabbi I.Y."/>
            <person name="Egesi C."/>
            <person name="Nauluvula P."/>
            <person name="Lebot V."/>
            <person name="Ndunguru J."/>
            <person name="Mkamilo G."/>
            <person name="Bart R.S."/>
            <person name="Setter T.L."/>
            <person name="Gleadow R.M."/>
            <person name="Kulakow P."/>
            <person name="Ferguson M.E."/>
            <person name="Rounsley S."/>
            <person name="Rokhsar D.S."/>
        </authorList>
    </citation>
    <scope>NUCLEOTIDE SEQUENCE [LARGE SCALE GENOMIC DNA]</scope>
    <source>
        <strain evidence="8">cv. AM560-2</strain>
    </source>
</reference>
<dbReference type="OMA" id="LYVLWAY"/>
<dbReference type="Pfam" id="PF08510">
    <property type="entry name" value="PIG-P"/>
    <property type="match status" value="1"/>
</dbReference>
<dbReference type="EMBL" id="CM004388">
    <property type="protein sequence ID" value="OAY57767.1"/>
    <property type="molecule type" value="Genomic_DNA"/>
</dbReference>
<dbReference type="Proteomes" id="UP000091857">
    <property type="component" value="Chromosome 2"/>
</dbReference>
<dbReference type="Gramene" id="Manes.02G122400.1.v8.1">
    <property type="protein sequence ID" value="Manes.02G122400.1.v8.1.CDS"/>
    <property type="gene ID" value="Manes.02G122400.v8.1"/>
</dbReference>
<sequence length="167" mass="18494">MEDQYSVSSPRRILSLSKRKRATVYFQDPDDKGSGFGVAGEHGLKTSEVYGFVGSITTIVATVIFLVWAYVPEPLLHSIGVFYYPSRYWALAVPTYAMVTVVLALAFYLGLNFLSTPHPTSSSTIFDDFSREPADSVPLTEGDDQPIEPISDISINKINSLMFKNVK</sequence>
<protein>
    <recommendedName>
        <fullName evidence="6">PIG-P domain-containing protein</fullName>
    </recommendedName>
</protein>
<evidence type="ECO:0000313" key="8">
    <source>
        <dbReference type="Proteomes" id="UP000091857"/>
    </source>
</evidence>
<evidence type="ECO:0000256" key="5">
    <source>
        <dbReference type="SAM" id="Phobius"/>
    </source>
</evidence>
<dbReference type="AlphaFoldDB" id="A0A2C9WD69"/>
<feature type="transmembrane region" description="Helical" evidence="5">
    <location>
        <begin position="49"/>
        <end position="71"/>
    </location>
</feature>